<dbReference type="InterPro" id="IPR002347">
    <property type="entry name" value="SDR_fam"/>
</dbReference>
<dbReference type="GO" id="GO:0009535">
    <property type="term" value="C:chloroplast thylakoid membrane"/>
    <property type="evidence" value="ECO:0007669"/>
    <property type="project" value="UniProtKB-SubCell"/>
</dbReference>
<dbReference type="GO" id="GO:0005886">
    <property type="term" value="C:plasma membrane"/>
    <property type="evidence" value="ECO:0007669"/>
    <property type="project" value="UniProtKB-SubCell"/>
</dbReference>
<accession>A0A5P1FCK6</accession>
<feature type="transmembrane region" description="Helical" evidence="24">
    <location>
        <begin position="754"/>
        <end position="779"/>
    </location>
</feature>
<dbReference type="Pfam" id="PF00069">
    <property type="entry name" value="Pkinase"/>
    <property type="match status" value="1"/>
</dbReference>
<dbReference type="InterPro" id="IPR001611">
    <property type="entry name" value="Leu-rich_rpt"/>
</dbReference>
<gene>
    <name evidence="26" type="ORF">A4U43_C03F4730</name>
</gene>
<organism evidence="26 27">
    <name type="scientific">Asparagus officinalis</name>
    <name type="common">Garden asparagus</name>
    <dbReference type="NCBI Taxonomy" id="4686"/>
    <lineage>
        <taxon>Eukaryota</taxon>
        <taxon>Viridiplantae</taxon>
        <taxon>Streptophyta</taxon>
        <taxon>Embryophyta</taxon>
        <taxon>Tracheophyta</taxon>
        <taxon>Spermatophyta</taxon>
        <taxon>Magnoliopsida</taxon>
        <taxon>Liliopsida</taxon>
        <taxon>Asparagales</taxon>
        <taxon>Asparagaceae</taxon>
        <taxon>Asparagoideae</taxon>
        <taxon>Asparagus</taxon>
    </lineage>
</organism>
<dbReference type="FunFam" id="3.80.10.10:FF:000155">
    <property type="entry name" value="Putative inactive leucine-rich repeat receptor-like protein kinase"/>
    <property type="match status" value="1"/>
</dbReference>
<keyword evidence="7" id="KW-0433">Leucine-rich repeat</keyword>
<feature type="domain" description="Protein kinase" evidence="25">
    <location>
        <begin position="844"/>
        <end position="1120"/>
    </location>
</feature>
<keyword evidence="9 24" id="KW-0812">Transmembrane</keyword>
<evidence type="ECO:0000256" key="9">
    <source>
        <dbReference type="ARBA" id="ARBA00022692"/>
    </source>
</evidence>
<comment type="similarity">
    <text evidence="4">Belongs to the RLP family.</text>
</comment>
<keyword evidence="27" id="KW-1185">Reference proteome</keyword>
<evidence type="ECO:0000256" key="3">
    <source>
        <dbReference type="ARBA" id="ARBA00006484"/>
    </source>
</evidence>
<dbReference type="Gramene" id="ONK74290">
    <property type="protein sequence ID" value="ONK74290"/>
    <property type="gene ID" value="A4U43_C03F4730"/>
</dbReference>
<evidence type="ECO:0000256" key="6">
    <source>
        <dbReference type="ARBA" id="ARBA00022528"/>
    </source>
</evidence>
<evidence type="ECO:0000256" key="23">
    <source>
        <dbReference type="ARBA" id="ARBA00066856"/>
    </source>
</evidence>
<evidence type="ECO:0000256" key="14">
    <source>
        <dbReference type="ARBA" id="ARBA00022989"/>
    </source>
</evidence>
<protein>
    <recommendedName>
        <fullName evidence="23">chlorophyll(ide) b reductase</fullName>
        <ecNumber evidence="23">1.1.1.294</ecNumber>
    </recommendedName>
</protein>
<dbReference type="GO" id="GO:0005524">
    <property type="term" value="F:ATP binding"/>
    <property type="evidence" value="ECO:0007669"/>
    <property type="project" value="InterPro"/>
</dbReference>
<keyword evidence="11" id="KW-0677">Repeat</keyword>
<evidence type="ECO:0000256" key="13">
    <source>
        <dbReference type="ARBA" id="ARBA00022946"/>
    </source>
</evidence>
<evidence type="ECO:0000256" key="20">
    <source>
        <dbReference type="ARBA" id="ARBA00023180"/>
    </source>
</evidence>
<dbReference type="InterPro" id="IPR055414">
    <property type="entry name" value="LRR_R13L4/SHOC2-like"/>
</dbReference>
<evidence type="ECO:0000256" key="21">
    <source>
        <dbReference type="ARBA" id="ARBA00050138"/>
    </source>
</evidence>
<dbReference type="PRINTS" id="PR00080">
    <property type="entry name" value="SDRFAMILY"/>
</dbReference>
<evidence type="ECO:0000256" key="15">
    <source>
        <dbReference type="ARBA" id="ARBA00023002"/>
    </source>
</evidence>
<dbReference type="Pfam" id="PF00106">
    <property type="entry name" value="adh_short"/>
    <property type="match status" value="1"/>
</dbReference>
<dbReference type="EC" id="1.1.1.294" evidence="23"/>
<keyword evidence="8" id="KW-0934">Plastid</keyword>
<dbReference type="SUPFAM" id="SSF52058">
    <property type="entry name" value="L domain-like"/>
    <property type="match status" value="1"/>
</dbReference>
<evidence type="ECO:0000256" key="4">
    <source>
        <dbReference type="ARBA" id="ARBA00009592"/>
    </source>
</evidence>
<keyword evidence="10" id="KW-0732">Signal</keyword>
<dbReference type="FunFam" id="3.40.50.720:FF:000223">
    <property type="entry name" value="Chlorophyll(Ide) b reductase NOL, chloroplastic"/>
    <property type="match status" value="1"/>
</dbReference>
<evidence type="ECO:0000256" key="1">
    <source>
        <dbReference type="ARBA" id="ARBA00004251"/>
    </source>
</evidence>
<dbReference type="InterPro" id="IPR020904">
    <property type="entry name" value="Sc_DH/Rdtase_CS"/>
</dbReference>
<dbReference type="Gene3D" id="3.40.50.720">
    <property type="entry name" value="NAD(P)-binding Rossmann-like Domain"/>
    <property type="match status" value="1"/>
</dbReference>
<evidence type="ECO:0000256" key="10">
    <source>
        <dbReference type="ARBA" id="ARBA00022729"/>
    </source>
</evidence>
<dbReference type="OMA" id="NERIKHG"/>
<dbReference type="FunFam" id="1.10.510.10:FF:000431">
    <property type="entry name" value="Putative inactive leucine-rich repeat receptor-like protein kinase"/>
    <property type="match status" value="1"/>
</dbReference>
<evidence type="ECO:0000256" key="18">
    <source>
        <dbReference type="ARBA" id="ARBA00023136"/>
    </source>
</evidence>
<keyword evidence="19" id="KW-0675">Receptor</keyword>
<dbReference type="PROSITE" id="PS51450">
    <property type="entry name" value="LRR"/>
    <property type="match status" value="1"/>
</dbReference>
<dbReference type="InterPro" id="IPR011009">
    <property type="entry name" value="Kinase-like_dom_sf"/>
</dbReference>
<dbReference type="GO" id="GO:0015996">
    <property type="term" value="P:chlorophyll catabolic process"/>
    <property type="evidence" value="ECO:0007669"/>
    <property type="project" value="UniProtKB-KW"/>
</dbReference>
<keyword evidence="6" id="KW-0150">Chloroplast</keyword>
<reference evidence="27" key="1">
    <citation type="journal article" date="2017" name="Nat. Commun.">
        <title>The asparagus genome sheds light on the origin and evolution of a young Y chromosome.</title>
        <authorList>
            <person name="Harkess A."/>
            <person name="Zhou J."/>
            <person name="Xu C."/>
            <person name="Bowers J.E."/>
            <person name="Van der Hulst R."/>
            <person name="Ayyampalayam S."/>
            <person name="Mercati F."/>
            <person name="Riccardi P."/>
            <person name="McKain M.R."/>
            <person name="Kakrana A."/>
            <person name="Tang H."/>
            <person name="Ray J."/>
            <person name="Groenendijk J."/>
            <person name="Arikit S."/>
            <person name="Mathioni S.M."/>
            <person name="Nakano M."/>
            <person name="Shan H."/>
            <person name="Telgmann-Rauber A."/>
            <person name="Kanno A."/>
            <person name="Yue Z."/>
            <person name="Chen H."/>
            <person name="Li W."/>
            <person name="Chen Y."/>
            <person name="Xu X."/>
            <person name="Zhang Y."/>
            <person name="Luo S."/>
            <person name="Chen H."/>
            <person name="Gao J."/>
            <person name="Mao Z."/>
            <person name="Pires J.C."/>
            <person name="Luo M."/>
            <person name="Kudrna D."/>
            <person name="Wing R.A."/>
            <person name="Meyers B.C."/>
            <person name="Yi K."/>
            <person name="Kong H."/>
            <person name="Lavrijsen P."/>
            <person name="Sunseri F."/>
            <person name="Falavigna A."/>
            <person name="Ye Y."/>
            <person name="Leebens-Mack J.H."/>
            <person name="Chen G."/>
        </authorList>
    </citation>
    <scope>NUCLEOTIDE SEQUENCE [LARGE SCALE GENOMIC DNA]</scope>
    <source>
        <strain evidence="27">cv. DH0086</strain>
    </source>
</reference>
<evidence type="ECO:0000256" key="12">
    <source>
        <dbReference type="ARBA" id="ARBA00022817"/>
    </source>
</evidence>
<name>A0A5P1FCK6_ASPOF</name>
<dbReference type="Pfam" id="PF23598">
    <property type="entry name" value="LRR_14"/>
    <property type="match status" value="1"/>
</dbReference>
<comment type="subcellular location">
    <subcellularLocation>
        <location evidence="1">Cell membrane</location>
        <topology evidence="1">Single-pass type I membrane protein</topology>
    </subcellularLocation>
    <subcellularLocation>
        <location evidence="2">Plastid</location>
        <location evidence="2">Chloroplast thylakoid membrane</location>
    </subcellularLocation>
</comment>
<evidence type="ECO:0000256" key="22">
    <source>
        <dbReference type="ARBA" id="ARBA00052465"/>
    </source>
</evidence>
<evidence type="ECO:0000313" key="26">
    <source>
        <dbReference type="EMBL" id="ONK74290.1"/>
    </source>
</evidence>
<dbReference type="CDD" id="cd05233">
    <property type="entry name" value="SDR_c"/>
    <property type="match status" value="1"/>
</dbReference>
<keyword evidence="20" id="KW-0325">Glycoprotein</keyword>
<dbReference type="SUPFAM" id="SSF51735">
    <property type="entry name" value="NAD(P)-binding Rossmann-fold domains"/>
    <property type="match status" value="1"/>
</dbReference>
<dbReference type="Gene3D" id="3.80.10.10">
    <property type="entry name" value="Ribonuclease Inhibitor"/>
    <property type="match status" value="2"/>
</dbReference>
<dbReference type="SMART" id="SM00220">
    <property type="entry name" value="S_TKc"/>
    <property type="match status" value="1"/>
</dbReference>
<keyword evidence="13" id="KW-0809">Transit peptide</keyword>
<dbReference type="EMBL" id="CM007383">
    <property type="protein sequence ID" value="ONK74290.1"/>
    <property type="molecule type" value="Genomic_DNA"/>
</dbReference>
<dbReference type="AlphaFoldDB" id="A0A5P1FCK6"/>
<evidence type="ECO:0000259" key="25">
    <source>
        <dbReference type="PROSITE" id="PS50011"/>
    </source>
</evidence>
<keyword evidence="14 24" id="KW-1133">Transmembrane helix</keyword>
<dbReference type="Gene3D" id="3.30.200.20">
    <property type="entry name" value="Phosphorylase Kinase, domain 1"/>
    <property type="match status" value="1"/>
</dbReference>
<proteinExistence type="inferred from homology"/>
<evidence type="ECO:0000313" key="27">
    <source>
        <dbReference type="Proteomes" id="UP000243459"/>
    </source>
</evidence>
<evidence type="ECO:0000256" key="16">
    <source>
        <dbReference type="ARBA" id="ARBA00023027"/>
    </source>
</evidence>
<evidence type="ECO:0000256" key="11">
    <source>
        <dbReference type="ARBA" id="ARBA00022737"/>
    </source>
</evidence>
<evidence type="ECO:0000256" key="19">
    <source>
        <dbReference type="ARBA" id="ARBA00023170"/>
    </source>
</evidence>
<keyword evidence="12" id="KW-0881">Chlorophyll catabolism</keyword>
<dbReference type="InterPro" id="IPR032675">
    <property type="entry name" value="LRR_dom_sf"/>
</dbReference>
<dbReference type="PROSITE" id="PS50011">
    <property type="entry name" value="PROTEIN_KINASE_DOM"/>
    <property type="match status" value="1"/>
</dbReference>
<dbReference type="SUPFAM" id="SSF56112">
    <property type="entry name" value="Protein kinase-like (PK-like)"/>
    <property type="match status" value="1"/>
</dbReference>
<dbReference type="InterPro" id="IPR000719">
    <property type="entry name" value="Prot_kinase_dom"/>
</dbReference>
<evidence type="ECO:0000256" key="17">
    <source>
        <dbReference type="ARBA" id="ARBA00023078"/>
    </source>
</evidence>
<keyword evidence="5" id="KW-1003">Cell membrane</keyword>
<evidence type="ECO:0000256" key="2">
    <source>
        <dbReference type="ARBA" id="ARBA00004334"/>
    </source>
</evidence>
<dbReference type="Gene3D" id="1.10.510.10">
    <property type="entry name" value="Transferase(Phosphotransferase) domain 1"/>
    <property type="match status" value="1"/>
</dbReference>
<dbReference type="PROSITE" id="PS00061">
    <property type="entry name" value="ADH_SHORT"/>
    <property type="match status" value="1"/>
</dbReference>
<keyword evidence="18 24" id="KW-0472">Membrane</keyword>
<dbReference type="GO" id="GO:0004672">
    <property type="term" value="F:protein kinase activity"/>
    <property type="evidence" value="ECO:0007669"/>
    <property type="project" value="InterPro"/>
</dbReference>
<dbReference type="GO" id="GO:0034256">
    <property type="term" value="F:chlorophyll(ide) b reductase activity"/>
    <property type="evidence" value="ECO:0007669"/>
    <property type="project" value="UniProtKB-EC"/>
</dbReference>
<dbReference type="PANTHER" id="PTHR48052">
    <property type="entry name" value="UNNAMED PRODUCT"/>
    <property type="match status" value="1"/>
</dbReference>
<dbReference type="FunFam" id="3.30.200.20:FF:000285">
    <property type="entry name" value="Putative inactive leucine-rich repeat receptor-like protein kinase"/>
    <property type="match status" value="1"/>
</dbReference>
<evidence type="ECO:0000256" key="7">
    <source>
        <dbReference type="ARBA" id="ARBA00022614"/>
    </source>
</evidence>
<dbReference type="InterPro" id="IPR036291">
    <property type="entry name" value="NAD(P)-bd_dom_sf"/>
</dbReference>
<keyword evidence="17" id="KW-0793">Thylakoid</keyword>
<dbReference type="PANTHER" id="PTHR48052:SF29">
    <property type="entry name" value="PROTEIN KINASE DOMAIN-CONTAINING PROTEIN"/>
    <property type="match status" value="1"/>
</dbReference>
<dbReference type="PRINTS" id="PR00081">
    <property type="entry name" value="GDHRDH"/>
</dbReference>
<keyword evidence="15" id="KW-0560">Oxidoreductase</keyword>
<evidence type="ECO:0000256" key="24">
    <source>
        <dbReference type="SAM" id="Phobius"/>
    </source>
</evidence>
<comment type="catalytic activity">
    <reaction evidence="21">
        <text>7(1)-hydroxychlorophyllide a + NAD(+) = chlorophyllide b + NADH + H(+)</text>
        <dbReference type="Rhea" id="RHEA:24768"/>
        <dbReference type="ChEBI" id="CHEBI:15378"/>
        <dbReference type="ChEBI" id="CHEBI:57540"/>
        <dbReference type="ChEBI" id="CHEBI:57945"/>
        <dbReference type="ChEBI" id="CHEBI:83356"/>
        <dbReference type="ChEBI" id="CHEBI:83357"/>
        <dbReference type="EC" id="1.1.1.294"/>
    </reaction>
</comment>
<evidence type="ECO:0000256" key="5">
    <source>
        <dbReference type="ARBA" id="ARBA00022475"/>
    </source>
</evidence>
<keyword evidence="16" id="KW-0520">NAD</keyword>
<dbReference type="Proteomes" id="UP000243459">
    <property type="component" value="Chromosome 3"/>
</dbReference>
<evidence type="ECO:0000256" key="8">
    <source>
        <dbReference type="ARBA" id="ARBA00022640"/>
    </source>
</evidence>
<comment type="catalytic activity">
    <reaction evidence="22">
        <text>7(1)-hydroxychlorophyllide a + NADP(+) = chlorophyllide b + NADPH + H(+)</text>
        <dbReference type="Rhea" id="RHEA:24772"/>
        <dbReference type="ChEBI" id="CHEBI:15378"/>
        <dbReference type="ChEBI" id="CHEBI:57783"/>
        <dbReference type="ChEBI" id="CHEBI:58349"/>
        <dbReference type="ChEBI" id="CHEBI:83356"/>
        <dbReference type="ChEBI" id="CHEBI:83357"/>
        <dbReference type="EC" id="1.1.1.294"/>
    </reaction>
</comment>
<sequence>MALASVPALNLTQALHYDLAPNRINPRPRSSNSRSQFLLQSIRWNLGHRNRNHRRLRTRAESPQNSQPMVPPYNVLITGSSKGIGYALAKEFLRAGDNVIICSRSAERVESAVKSLREEYGEQRVWGTTCDVRDGKDVRNLVEFAQEKLGYIDIWINNAGSNAYSYKPLAETSDDDLMEVVTTNTLGLMICCREAINMMLSQPRGGHIFNIDGAGSDGRPTPRFAAYGATKRSVVHLTKSLQAELQMQDVKNVMVHNLSPGMVITDLLMSGATTKQAKFFINILAEPPEVVAEYLVPSIRSVPSSQSMKPTYIKFLTGLKAELLLVQGGIDTLLKIEWLIRFRLETGSIEQQSFERESEIAKEKLPANMRSPCSCFLILCLLMILAPYTTQLQSSQAWSLLRIQRLLNYPSFLSSWNKSPDFCISEPNPFVTIVCYDDSITQLQISGNSTPPPLPQSFSIDSFFTTLTRLPNLKVLSLTNLGLWGALPSKISRLSSLEIVNMSSNFLYGPIPHEVSNLKSLQTLILDHNMFAGRVPDWLGGLSLLAVVSMKNNTLNGSLPDSLKNLESLRVLDLSLNNFSGPLPDLSGLTNLQVLDLEGNYLGPQFPMLGKKVVILDLRRNRFTGGLPSDLSSYYHLKKFDVSLNSFVGPFMPALLSLPLIRYLDIAGNRFTGMLFQNMSCNEQLEYVDLSANLLTGNLPTCLISDPKSKVVSYSANCLASNDRSQHPNSFCQTQALAVGILPDKQKKASSHKVIIAISVVAAVVVASSLVALLFFFVFRRSSARRAATTKPPRRLIEHASNGYPSKMLADARYISQTMKLGALGVPSYRSFSLEELEAATNNFNSSTFMGEGSHGQMYRGRLKDGSLVAIRCLKLKKSHSSQNFNRHIELISKLRYRHLVSALGHCFEYYLDDSTVSRLFLIFEYVSNGTLRSNISEEGGGQKLTWTQRIAAAIGVAKGVQFLHAGIIPGLFANDLKTTNILLDQNLVAKISSYNLPVLAENMKNEVIGGSSSNGSKMSNERIKHGDKVDIYDFGVILLEMISGRSISSQADVETVKDQLQASTTFDGSASKKNIVDPVVRRGCCHESLKTVIEICFRCLSKQPINRPSVEDVLWNLQFAAQVQEAWRGDNHSSEGSSVAPSPIN</sequence>
<comment type="similarity">
    <text evidence="3">Belongs to the short-chain dehydrogenases/reductases (SDR) family.</text>
</comment>